<dbReference type="AlphaFoldDB" id="A0A132NLB4"/>
<organism evidence="1 2">
    <name type="scientific">Carbonactinospora thermoautotrophica</name>
    <dbReference type="NCBI Taxonomy" id="1469144"/>
    <lineage>
        <taxon>Bacteria</taxon>
        <taxon>Bacillati</taxon>
        <taxon>Actinomycetota</taxon>
        <taxon>Actinomycetes</taxon>
        <taxon>Kitasatosporales</taxon>
        <taxon>Carbonactinosporaceae</taxon>
        <taxon>Carbonactinospora</taxon>
    </lineage>
</organism>
<protein>
    <submittedName>
        <fullName evidence="1">Uncharacterized protein</fullName>
    </submittedName>
</protein>
<sequence>MTDRGLAGEVVCDTWDSTAHREEFPDWACTAGAARLPRNPTAALEGGTEYLRDLAARGVPVSPTVVRAGHRRGRPFAELAVKPAVSAGARPALRPGRSARPG</sequence>
<reference evidence="2" key="1">
    <citation type="submission" date="2015-02" db="EMBL/GenBank/DDBJ databases">
        <title>Physiological reanalysis, assessment of diazotrophy, and genome sequences of multiple isolates of Streptomyces thermoautotrophicus.</title>
        <authorList>
            <person name="MacKellar D.C."/>
            <person name="Lieber L."/>
            <person name="Norman J."/>
            <person name="Bolger A."/>
            <person name="Tobin C."/>
            <person name="Murray J.W."/>
            <person name="Friesen M."/>
            <person name="Prell J."/>
        </authorList>
    </citation>
    <scope>NUCLEOTIDE SEQUENCE [LARGE SCALE GENOMIC DNA]</scope>
    <source>
        <strain evidence="2">UBT1</strain>
    </source>
</reference>
<proteinExistence type="predicted"/>
<comment type="caution">
    <text evidence="1">The sequence shown here is derived from an EMBL/GenBank/DDBJ whole genome shotgun (WGS) entry which is preliminary data.</text>
</comment>
<accession>A0A132NLB4</accession>
<evidence type="ECO:0000313" key="2">
    <source>
        <dbReference type="Proteomes" id="UP000070598"/>
    </source>
</evidence>
<dbReference type="Proteomes" id="UP000070598">
    <property type="component" value="Unassembled WGS sequence"/>
</dbReference>
<name>A0A132NLB4_9ACTN</name>
<evidence type="ECO:0000313" key="1">
    <source>
        <dbReference type="EMBL" id="KWX10814.1"/>
    </source>
</evidence>
<feature type="non-terminal residue" evidence="1">
    <location>
        <position position="102"/>
    </location>
</feature>
<dbReference type="EMBL" id="JYIK01000250">
    <property type="protein sequence ID" value="KWX10814.1"/>
    <property type="molecule type" value="Genomic_DNA"/>
</dbReference>
<gene>
    <name evidence="1" type="ORF">TR74_01370</name>
</gene>